<keyword evidence="7 8" id="KW-0998">Cell outer membrane</keyword>
<keyword evidence="5 9" id="KW-0798">TonB box</keyword>
<dbReference type="InterPro" id="IPR039426">
    <property type="entry name" value="TonB-dep_rcpt-like"/>
</dbReference>
<feature type="domain" description="TonB-dependent receptor-like beta-barrel" evidence="11">
    <location>
        <begin position="380"/>
        <end position="801"/>
    </location>
</feature>
<feature type="chain" id="PRO_5046966840" evidence="10">
    <location>
        <begin position="26"/>
        <end position="839"/>
    </location>
</feature>
<sequence>MSNKFKFKSLVIAMGMTCVAMPTIAAEQVQEDAEIDEIIVVVGSRAAPRSIADSPVPVDVIGAKELMANGTSDMNSLLRAVTPSYNVSPQAISDGATVVRPANLRGLSPDSTLILVNGKRRHRASVITFSGGGISDGAQGPDVSTIPAIALKQIEILRDGASAQYGSDAVAGVINFVLKDNDSGGQFELKAGQFSEGDGEQVTLSGNFGLGLSDNGFANFSFEVNQQEATSRSTQRSDAQALIDAGNTSVADPAQTWGSPKISDDFKLFLNTGIELANGGEAYMFGNWSEKTVEGGFFFRNPQTKSGVFKGPALDDGTPTLLVADLTPGATDNSACPVVVIINNVPDADALASLASANCYAHNLRFPGGFTPYFGGEVVDLSLVMGTRGEFSDGTSYDFSGSVGEHSTEFHMSDSVNSSMGANTPTEFTPGAYAQLEKSINADFSKELDSVMGLDYLVVSYGLEFRHETFTITAGDEASWQLGPLVTQGFSIGSNGFPGFKPADAGASSRTSKAVYFDTEANITEDFLAQVAFRYEDFSDFGSSFNWKLAGMYDINESFKIRTSVSTGFRAPTIGQNNVRAVQTQTENGILVDVATLPPTHPVSVKYGGIALTPEQSISYSLGMVYQLDEFFLTVDYFNIEVTDRITQTSSIKVSDEDRQELIDAGVTDAIGLSKVKFFTNDFDTTTQGIDVVANYSNEMFGGDIKYALAYNWTETTVDKYGKNVNQTKLNRLEKSLPEHKGSFTVNYQADSWSLMARANYFGEWSQFDPDIPGDAAILLDTEFAYYFDNGAGFAVGINNLTDDNGPVAEGAPSGRSYSSTSPYGFNGRFVYGKVTYSF</sequence>
<reference evidence="13 14" key="1">
    <citation type="submission" date="2017-06" db="EMBL/GenBank/DDBJ databases">
        <title>Whole Genome Sequences of Colwellia marinimaniae MTCD1.</title>
        <authorList>
            <person name="Kusumoto H."/>
            <person name="Inoue M."/>
            <person name="Tanikawa K."/>
            <person name="Maeji H."/>
            <person name="Cameron J.H."/>
            <person name="Bartlett D.H."/>
        </authorList>
    </citation>
    <scope>NUCLEOTIDE SEQUENCE [LARGE SCALE GENOMIC DNA]</scope>
    <source>
        <strain evidence="13 14">MTCD1</strain>
    </source>
</reference>
<evidence type="ECO:0000313" key="13">
    <source>
        <dbReference type="EMBL" id="GAW96806.1"/>
    </source>
</evidence>
<evidence type="ECO:0000256" key="4">
    <source>
        <dbReference type="ARBA" id="ARBA00022692"/>
    </source>
</evidence>
<dbReference type="InterPro" id="IPR036942">
    <property type="entry name" value="Beta-barrel_TonB_sf"/>
</dbReference>
<dbReference type="EMBL" id="BDQM01000019">
    <property type="protein sequence ID" value="GAW96806.1"/>
    <property type="molecule type" value="Genomic_DNA"/>
</dbReference>
<evidence type="ECO:0000256" key="7">
    <source>
        <dbReference type="ARBA" id="ARBA00023237"/>
    </source>
</evidence>
<gene>
    <name evidence="13" type="ORF">MTCD1_02429</name>
</gene>
<evidence type="ECO:0000259" key="12">
    <source>
        <dbReference type="Pfam" id="PF07715"/>
    </source>
</evidence>
<keyword evidence="4 8" id="KW-0812">Transmembrane</keyword>
<dbReference type="PANTHER" id="PTHR47234">
    <property type="match status" value="1"/>
</dbReference>
<dbReference type="Proteomes" id="UP000197068">
    <property type="component" value="Unassembled WGS sequence"/>
</dbReference>
<keyword evidence="3 8" id="KW-1134">Transmembrane beta strand</keyword>
<dbReference type="RefSeq" id="WP_057181061.1">
    <property type="nucleotide sequence ID" value="NZ_BDQM01000019.1"/>
</dbReference>
<feature type="domain" description="TonB-dependent receptor plug" evidence="12">
    <location>
        <begin position="52"/>
        <end position="173"/>
    </location>
</feature>
<dbReference type="Gene3D" id="2.170.130.10">
    <property type="entry name" value="TonB-dependent receptor, plug domain"/>
    <property type="match status" value="1"/>
</dbReference>
<evidence type="ECO:0000259" key="11">
    <source>
        <dbReference type="Pfam" id="PF00593"/>
    </source>
</evidence>
<keyword evidence="13" id="KW-0675">Receptor</keyword>
<dbReference type="Pfam" id="PF07715">
    <property type="entry name" value="Plug"/>
    <property type="match status" value="1"/>
</dbReference>
<proteinExistence type="inferred from homology"/>
<name>A0ABQ0MYS9_9GAMM</name>
<comment type="subcellular location">
    <subcellularLocation>
        <location evidence="1 8">Cell outer membrane</location>
        <topology evidence="1 8">Multi-pass membrane protein</topology>
    </subcellularLocation>
</comment>
<evidence type="ECO:0000256" key="6">
    <source>
        <dbReference type="ARBA" id="ARBA00023136"/>
    </source>
</evidence>
<keyword evidence="14" id="KW-1185">Reference proteome</keyword>
<organism evidence="13 14">
    <name type="scientific">Colwellia marinimaniae</name>
    <dbReference type="NCBI Taxonomy" id="1513592"/>
    <lineage>
        <taxon>Bacteria</taxon>
        <taxon>Pseudomonadati</taxon>
        <taxon>Pseudomonadota</taxon>
        <taxon>Gammaproteobacteria</taxon>
        <taxon>Alteromonadales</taxon>
        <taxon>Colwelliaceae</taxon>
        <taxon>Colwellia</taxon>
    </lineage>
</organism>
<evidence type="ECO:0000256" key="2">
    <source>
        <dbReference type="ARBA" id="ARBA00022448"/>
    </source>
</evidence>
<dbReference type="Gene3D" id="2.40.170.20">
    <property type="entry name" value="TonB-dependent receptor, beta-barrel domain"/>
    <property type="match status" value="1"/>
</dbReference>
<evidence type="ECO:0000256" key="8">
    <source>
        <dbReference type="PROSITE-ProRule" id="PRU01360"/>
    </source>
</evidence>
<evidence type="ECO:0000256" key="9">
    <source>
        <dbReference type="RuleBase" id="RU003357"/>
    </source>
</evidence>
<evidence type="ECO:0000256" key="10">
    <source>
        <dbReference type="SAM" id="SignalP"/>
    </source>
</evidence>
<evidence type="ECO:0000256" key="5">
    <source>
        <dbReference type="ARBA" id="ARBA00023077"/>
    </source>
</evidence>
<feature type="signal peptide" evidence="10">
    <location>
        <begin position="1"/>
        <end position="25"/>
    </location>
</feature>
<dbReference type="InterPro" id="IPR012910">
    <property type="entry name" value="Plug_dom"/>
</dbReference>
<dbReference type="InterPro" id="IPR037066">
    <property type="entry name" value="Plug_dom_sf"/>
</dbReference>
<dbReference type="SUPFAM" id="SSF56935">
    <property type="entry name" value="Porins"/>
    <property type="match status" value="1"/>
</dbReference>
<dbReference type="PANTHER" id="PTHR47234:SF3">
    <property type="entry name" value="SECRETIN_TONB SHORT N-TERMINAL DOMAIN-CONTAINING PROTEIN"/>
    <property type="match status" value="1"/>
</dbReference>
<evidence type="ECO:0000256" key="1">
    <source>
        <dbReference type="ARBA" id="ARBA00004571"/>
    </source>
</evidence>
<keyword evidence="6 8" id="KW-0472">Membrane</keyword>
<accession>A0ABQ0MYS9</accession>
<dbReference type="Pfam" id="PF00593">
    <property type="entry name" value="TonB_dep_Rec_b-barrel"/>
    <property type="match status" value="1"/>
</dbReference>
<protein>
    <submittedName>
        <fullName evidence="13">TonB-dependent receptor</fullName>
    </submittedName>
</protein>
<evidence type="ECO:0000313" key="14">
    <source>
        <dbReference type="Proteomes" id="UP000197068"/>
    </source>
</evidence>
<keyword evidence="2 8" id="KW-0813">Transport</keyword>
<dbReference type="InterPro" id="IPR000531">
    <property type="entry name" value="Beta-barrel_TonB"/>
</dbReference>
<evidence type="ECO:0000256" key="3">
    <source>
        <dbReference type="ARBA" id="ARBA00022452"/>
    </source>
</evidence>
<keyword evidence="10" id="KW-0732">Signal</keyword>
<comment type="caution">
    <text evidence="13">The sequence shown here is derived from an EMBL/GenBank/DDBJ whole genome shotgun (WGS) entry which is preliminary data.</text>
</comment>
<dbReference type="PROSITE" id="PS52016">
    <property type="entry name" value="TONB_DEPENDENT_REC_3"/>
    <property type="match status" value="1"/>
</dbReference>
<comment type="similarity">
    <text evidence="8 9">Belongs to the TonB-dependent receptor family.</text>
</comment>